<evidence type="ECO:0000256" key="2">
    <source>
        <dbReference type="ARBA" id="ARBA00004690"/>
    </source>
</evidence>
<dbReference type="NCBIfam" id="NF004018">
    <property type="entry name" value="PRK05480.1"/>
    <property type="match status" value="1"/>
</dbReference>
<dbReference type="Proteomes" id="UP000014155">
    <property type="component" value="Unassembled WGS sequence"/>
</dbReference>
<comment type="similarity">
    <text evidence="4 16 17">Belongs to the uridine kinase family.</text>
</comment>
<dbReference type="EMBL" id="AORV01000052">
    <property type="protein sequence ID" value="EMS70585.1"/>
    <property type="molecule type" value="Genomic_DNA"/>
</dbReference>
<keyword evidence="11 16" id="KW-0067">ATP-binding</keyword>
<gene>
    <name evidence="16" type="primary">udk</name>
    <name evidence="19" type="ORF">CTER_3703</name>
</gene>
<dbReference type="UniPathway" id="UPA00579">
    <property type="reaction ID" value="UER00640"/>
</dbReference>
<keyword evidence="7 16" id="KW-0963">Cytoplasm</keyword>
<evidence type="ECO:0000256" key="3">
    <source>
        <dbReference type="ARBA" id="ARBA00004784"/>
    </source>
</evidence>
<evidence type="ECO:0000256" key="17">
    <source>
        <dbReference type="RuleBase" id="RU003825"/>
    </source>
</evidence>
<dbReference type="AlphaFoldDB" id="S0FGI6"/>
<dbReference type="RefSeq" id="WP_004628185.1">
    <property type="nucleotide sequence ID" value="NZ_AORV01000052.1"/>
</dbReference>
<dbReference type="GO" id="GO:0044211">
    <property type="term" value="P:CTP salvage"/>
    <property type="evidence" value="ECO:0007669"/>
    <property type="project" value="UniProtKB-UniRule"/>
</dbReference>
<comment type="catalytic activity">
    <reaction evidence="14 17">
        <text>cytidine + ATP = CMP + ADP + H(+)</text>
        <dbReference type="Rhea" id="RHEA:24674"/>
        <dbReference type="ChEBI" id="CHEBI:15378"/>
        <dbReference type="ChEBI" id="CHEBI:17562"/>
        <dbReference type="ChEBI" id="CHEBI:30616"/>
        <dbReference type="ChEBI" id="CHEBI:60377"/>
        <dbReference type="ChEBI" id="CHEBI:456216"/>
        <dbReference type="EC" id="2.7.1.48"/>
    </reaction>
</comment>
<comment type="catalytic activity">
    <reaction evidence="15 16 17">
        <text>uridine + ATP = UMP + ADP + H(+)</text>
        <dbReference type="Rhea" id="RHEA:16825"/>
        <dbReference type="ChEBI" id="CHEBI:15378"/>
        <dbReference type="ChEBI" id="CHEBI:16704"/>
        <dbReference type="ChEBI" id="CHEBI:30616"/>
        <dbReference type="ChEBI" id="CHEBI:57865"/>
        <dbReference type="ChEBI" id="CHEBI:456216"/>
        <dbReference type="EC" id="2.7.1.48"/>
    </reaction>
</comment>
<dbReference type="eggNOG" id="COG0572">
    <property type="taxonomic scope" value="Bacteria"/>
</dbReference>
<evidence type="ECO:0000256" key="6">
    <source>
        <dbReference type="ARBA" id="ARBA00021478"/>
    </source>
</evidence>
<name>S0FGI6_RUMCE</name>
<keyword evidence="8 16" id="KW-0808">Transferase</keyword>
<dbReference type="GO" id="GO:0005737">
    <property type="term" value="C:cytoplasm"/>
    <property type="evidence" value="ECO:0007669"/>
    <property type="project" value="UniProtKB-SubCell"/>
</dbReference>
<dbReference type="InterPro" id="IPR000764">
    <property type="entry name" value="Uridine_kinase-like"/>
</dbReference>
<evidence type="ECO:0000256" key="7">
    <source>
        <dbReference type="ARBA" id="ARBA00022490"/>
    </source>
</evidence>
<evidence type="ECO:0000256" key="16">
    <source>
        <dbReference type="HAMAP-Rule" id="MF_00551"/>
    </source>
</evidence>
<evidence type="ECO:0000256" key="15">
    <source>
        <dbReference type="ARBA" id="ARBA00048909"/>
    </source>
</evidence>
<evidence type="ECO:0000256" key="9">
    <source>
        <dbReference type="ARBA" id="ARBA00022741"/>
    </source>
</evidence>
<evidence type="ECO:0000256" key="4">
    <source>
        <dbReference type="ARBA" id="ARBA00005408"/>
    </source>
</evidence>
<protein>
    <recommendedName>
        <fullName evidence="6 16">Uridine kinase</fullName>
        <ecNumber evidence="5 16">2.7.1.48</ecNumber>
    </recommendedName>
    <alternativeName>
        <fullName evidence="12 16">Cytidine monophosphokinase</fullName>
    </alternativeName>
    <alternativeName>
        <fullName evidence="13 16">Uridine monophosphokinase</fullName>
    </alternativeName>
</protein>
<dbReference type="Pfam" id="PF00485">
    <property type="entry name" value="PRK"/>
    <property type="match status" value="1"/>
</dbReference>
<keyword evidence="10 16" id="KW-0418">Kinase</keyword>
<dbReference type="PATRIC" id="fig|1195236.3.peg.3921"/>
<evidence type="ECO:0000256" key="11">
    <source>
        <dbReference type="ARBA" id="ARBA00022840"/>
    </source>
</evidence>
<dbReference type="GO" id="GO:0043771">
    <property type="term" value="F:cytidine kinase activity"/>
    <property type="evidence" value="ECO:0007669"/>
    <property type="project" value="RHEA"/>
</dbReference>
<comment type="subcellular location">
    <subcellularLocation>
        <location evidence="1 16 17">Cytoplasm</location>
    </subcellularLocation>
</comment>
<dbReference type="PANTHER" id="PTHR10285">
    <property type="entry name" value="URIDINE KINASE"/>
    <property type="match status" value="1"/>
</dbReference>
<dbReference type="UniPathway" id="UPA00574">
    <property type="reaction ID" value="UER00637"/>
</dbReference>
<evidence type="ECO:0000256" key="10">
    <source>
        <dbReference type="ARBA" id="ARBA00022777"/>
    </source>
</evidence>
<sequence length="211" mass="24378">MKHAVLIGIAGGTGSGKTTLAKRLKTTFGDDVVLLCQDFYYNSFDHLSYEERKLLNFDHPGAFDSKLLIEQLKQLKRFESVERPTYSFVEYRRLDETVREEPKRVIILEGILIFENPELADIMDIKVFVDTDADIRLARRLMRDIHERGRNLDSVINQYLNTVKPMHEAFIEPSKKNADVIIPEGGMNNVAFSMLVDRINNIICNWEKQAE</sequence>
<dbReference type="GO" id="GO:0004849">
    <property type="term" value="F:uridine kinase activity"/>
    <property type="evidence" value="ECO:0007669"/>
    <property type="project" value="UniProtKB-UniRule"/>
</dbReference>
<organism evidence="19 20">
    <name type="scientific">Ruminiclostridium cellobioparum subsp. termitidis CT1112</name>
    <dbReference type="NCBI Taxonomy" id="1195236"/>
    <lineage>
        <taxon>Bacteria</taxon>
        <taxon>Bacillati</taxon>
        <taxon>Bacillota</taxon>
        <taxon>Clostridia</taxon>
        <taxon>Eubacteriales</taxon>
        <taxon>Oscillospiraceae</taxon>
        <taxon>Ruminiclostridium</taxon>
    </lineage>
</organism>
<evidence type="ECO:0000313" key="20">
    <source>
        <dbReference type="Proteomes" id="UP000014155"/>
    </source>
</evidence>
<dbReference type="STRING" id="1195236.CTER_3703"/>
<dbReference type="GO" id="GO:0044206">
    <property type="term" value="P:UMP salvage"/>
    <property type="evidence" value="ECO:0007669"/>
    <property type="project" value="UniProtKB-UniRule"/>
</dbReference>
<dbReference type="NCBIfam" id="TIGR00235">
    <property type="entry name" value="udk"/>
    <property type="match status" value="1"/>
</dbReference>
<dbReference type="SUPFAM" id="SSF52540">
    <property type="entry name" value="P-loop containing nucleoside triphosphate hydrolases"/>
    <property type="match status" value="1"/>
</dbReference>
<evidence type="ECO:0000256" key="5">
    <source>
        <dbReference type="ARBA" id="ARBA00012137"/>
    </source>
</evidence>
<evidence type="ECO:0000256" key="8">
    <source>
        <dbReference type="ARBA" id="ARBA00022679"/>
    </source>
</evidence>
<dbReference type="InterPro" id="IPR026008">
    <property type="entry name" value="Uridine_kinase"/>
</dbReference>
<comment type="caution">
    <text evidence="19">The sequence shown here is derived from an EMBL/GenBank/DDBJ whole genome shotgun (WGS) entry which is preliminary data.</text>
</comment>
<dbReference type="InterPro" id="IPR006083">
    <property type="entry name" value="PRK/URK"/>
</dbReference>
<dbReference type="HAMAP" id="MF_00551">
    <property type="entry name" value="Uridine_kinase"/>
    <property type="match status" value="1"/>
</dbReference>
<evidence type="ECO:0000256" key="14">
    <source>
        <dbReference type="ARBA" id="ARBA00047436"/>
    </source>
</evidence>
<comment type="pathway">
    <text evidence="2 16 17">Pyrimidine metabolism; UMP biosynthesis via salvage pathway; UMP from uridine: step 1/1.</text>
</comment>
<proteinExistence type="inferred from homology"/>
<keyword evidence="20" id="KW-1185">Reference proteome</keyword>
<evidence type="ECO:0000259" key="18">
    <source>
        <dbReference type="Pfam" id="PF00485"/>
    </source>
</evidence>
<dbReference type="PRINTS" id="PR00988">
    <property type="entry name" value="URIDINKINASE"/>
</dbReference>
<keyword evidence="9 16" id="KW-0547">Nucleotide-binding</keyword>
<accession>S0FGI6</accession>
<evidence type="ECO:0000313" key="19">
    <source>
        <dbReference type="EMBL" id="EMS70585.1"/>
    </source>
</evidence>
<feature type="domain" description="Phosphoribulokinase/uridine kinase" evidence="18">
    <location>
        <begin position="6"/>
        <end position="190"/>
    </location>
</feature>
<dbReference type="EC" id="2.7.1.48" evidence="5 16"/>
<dbReference type="GO" id="GO:0005524">
    <property type="term" value="F:ATP binding"/>
    <property type="evidence" value="ECO:0007669"/>
    <property type="project" value="UniProtKB-UniRule"/>
</dbReference>
<dbReference type="Gene3D" id="3.40.50.300">
    <property type="entry name" value="P-loop containing nucleotide triphosphate hydrolases"/>
    <property type="match status" value="1"/>
</dbReference>
<feature type="binding site" evidence="16">
    <location>
        <begin position="11"/>
        <end position="18"/>
    </location>
    <ligand>
        <name>ATP</name>
        <dbReference type="ChEBI" id="CHEBI:30616"/>
    </ligand>
</feature>
<reference evidence="19 20" key="1">
    <citation type="journal article" date="2013" name="Genome Announc.">
        <title>Draft Genome Sequence of the Cellulolytic, Mesophilic, Anaerobic Bacterium Clostridium termitidis Strain CT1112 (DSM 5398).</title>
        <authorList>
            <person name="Lal S."/>
            <person name="Ramachandran U."/>
            <person name="Zhang X."/>
            <person name="Munir R."/>
            <person name="Sparling R."/>
            <person name="Levin D.B."/>
        </authorList>
    </citation>
    <scope>NUCLEOTIDE SEQUENCE [LARGE SCALE GENOMIC DNA]</scope>
    <source>
        <strain evidence="19 20">CT1112</strain>
    </source>
</reference>
<dbReference type="CDD" id="cd02023">
    <property type="entry name" value="UMPK"/>
    <property type="match status" value="1"/>
</dbReference>
<evidence type="ECO:0000256" key="13">
    <source>
        <dbReference type="ARBA" id="ARBA00031452"/>
    </source>
</evidence>
<evidence type="ECO:0000256" key="12">
    <source>
        <dbReference type="ARBA" id="ARBA00030641"/>
    </source>
</evidence>
<evidence type="ECO:0000256" key="1">
    <source>
        <dbReference type="ARBA" id="ARBA00004496"/>
    </source>
</evidence>
<comment type="pathway">
    <text evidence="3 16 17">Pyrimidine metabolism; CTP biosynthesis via salvage pathway; CTP from cytidine: step 1/3.</text>
</comment>
<dbReference type="InterPro" id="IPR027417">
    <property type="entry name" value="P-loop_NTPase"/>
</dbReference>